<dbReference type="RefSeq" id="WP_094806580.1">
    <property type="nucleotide sequence ID" value="NZ_NEVT01000004.1"/>
</dbReference>
<dbReference type="InterPro" id="IPR026275">
    <property type="entry name" value="Glyoxalase/dOase/EhpR"/>
</dbReference>
<evidence type="ECO:0000313" key="3">
    <source>
        <dbReference type="Proteomes" id="UP000215633"/>
    </source>
</evidence>
<sequence length="123" mass="13699">MTDPNLLILYVDSPDRSARFYTELLHKQPVHATPNFAKFKLDSGLMLGLWARQTVAPRVLSAGRAGELAIPVADRDTVRALHADWTERGIPIAQPPTDLDIGHTFVSLDPDGHRLRVIAPRRD</sequence>
<dbReference type="PIRSF" id="PIRSF039020">
    <property type="entry name" value="EhpR"/>
    <property type="match status" value="1"/>
</dbReference>
<dbReference type="Pfam" id="PF00903">
    <property type="entry name" value="Glyoxalase"/>
    <property type="match status" value="1"/>
</dbReference>
<accession>A0A261VW94</accession>
<dbReference type="Gene3D" id="3.30.720.110">
    <property type="match status" value="1"/>
</dbReference>
<protein>
    <submittedName>
        <fullName evidence="2">Drug:proton antiporter</fullName>
    </submittedName>
</protein>
<dbReference type="InterPro" id="IPR037523">
    <property type="entry name" value="VOC_core"/>
</dbReference>
<evidence type="ECO:0000313" key="2">
    <source>
        <dbReference type="EMBL" id="OZI78388.1"/>
    </source>
</evidence>
<dbReference type="Gene3D" id="3.30.720.120">
    <property type="match status" value="1"/>
</dbReference>
<dbReference type="InterPro" id="IPR029068">
    <property type="entry name" value="Glyas_Bleomycin-R_OHBP_Dase"/>
</dbReference>
<reference evidence="3" key="1">
    <citation type="submission" date="2017-05" db="EMBL/GenBank/DDBJ databases">
        <title>Complete and WGS of Bordetella genogroups.</title>
        <authorList>
            <person name="Spilker T."/>
            <person name="Lipuma J."/>
        </authorList>
    </citation>
    <scope>NUCLEOTIDE SEQUENCE [LARGE SCALE GENOMIC DNA]</scope>
    <source>
        <strain evidence="3">AU8256</strain>
    </source>
</reference>
<dbReference type="PROSITE" id="PS51819">
    <property type="entry name" value="VOC"/>
    <property type="match status" value="1"/>
</dbReference>
<dbReference type="EMBL" id="NEVT01000004">
    <property type="protein sequence ID" value="OZI78388.1"/>
    <property type="molecule type" value="Genomic_DNA"/>
</dbReference>
<feature type="domain" description="VOC" evidence="1">
    <location>
        <begin position="3"/>
        <end position="120"/>
    </location>
</feature>
<dbReference type="SUPFAM" id="SSF54593">
    <property type="entry name" value="Glyoxalase/Bleomycin resistance protein/Dihydroxybiphenyl dioxygenase"/>
    <property type="match status" value="1"/>
</dbReference>
<organism evidence="2 3">
    <name type="scientific">Bordetella genomosp. 2</name>
    <dbReference type="NCBI Taxonomy" id="1983456"/>
    <lineage>
        <taxon>Bacteria</taxon>
        <taxon>Pseudomonadati</taxon>
        <taxon>Pseudomonadota</taxon>
        <taxon>Betaproteobacteria</taxon>
        <taxon>Burkholderiales</taxon>
        <taxon>Alcaligenaceae</taxon>
        <taxon>Bordetella</taxon>
    </lineage>
</organism>
<comment type="caution">
    <text evidence="2">The sequence shown here is derived from an EMBL/GenBank/DDBJ whole genome shotgun (WGS) entry which is preliminary data.</text>
</comment>
<proteinExistence type="predicted"/>
<evidence type="ECO:0000259" key="1">
    <source>
        <dbReference type="PROSITE" id="PS51819"/>
    </source>
</evidence>
<name>A0A261VW94_9BORD</name>
<dbReference type="InterPro" id="IPR004360">
    <property type="entry name" value="Glyas_Fos-R_dOase_dom"/>
</dbReference>
<dbReference type="AlphaFoldDB" id="A0A261VW94"/>
<keyword evidence="3" id="KW-1185">Reference proteome</keyword>
<gene>
    <name evidence="2" type="ORF">CAL24_09720</name>
</gene>
<dbReference type="Proteomes" id="UP000215633">
    <property type="component" value="Unassembled WGS sequence"/>
</dbReference>